<protein>
    <submittedName>
        <fullName evidence="1">Uncharacterized protein</fullName>
    </submittedName>
</protein>
<proteinExistence type="predicted"/>
<evidence type="ECO:0000313" key="2">
    <source>
        <dbReference type="Proteomes" id="UP000019788"/>
    </source>
</evidence>
<dbReference type="EMBL" id="HG962375">
    <property type="protein sequence ID" value="CDN96856.1"/>
    <property type="molecule type" value="Genomic_DNA"/>
</dbReference>
<accession>X5L4N0</accession>
<sequence>MRKRIRRCGSMSKYEPVFDSSKVARFYHVRGFAERNGRQVRFFKTTWVGFLETDRAYWVVDEDDLKELEHVVRIRKITAASDIRDLAKERYGAFLALKDGSTKRARTSVKAAFFSMICRRERQLTFLERDLNSAQSILLGTRLDTKVAERLEMLNTTTVEIPSSWDIDQQILAEHKRIHENEGHEEGALVWEPDF</sequence>
<dbReference type="KEGG" id="vg:19487168"/>
<evidence type="ECO:0000313" key="1">
    <source>
        <dbReference type="EMBL" id="CDN96856.1"/>
    </source>
</evidence>
<dbReference type="GeneID" id="19487168"/>
<organism evidence="1 2">
    <name type="scientific">Pseudomonas phage vB_PaeP_C2-10_Ab09</name>
    <dbReference type="NCBI Taxonomy" id="1476391"/>
    <lineage>
        <taxon>Viruses</taxon>
        <taxon>Duplodnaviria</taxon>
        <taxon>Heunggongvirae</taxon>
        <taxon>Uroviricota</taxon>
        <taxon>Caudoviricetes</taxon>
        <taxon>Schitoviridae</taxon>
        <taxon>Migulavirinae</taxon>
        <taxon>Litunavirus</taxon>
        <taxon>Litunavirus Ab09</taxon>
    </lineage>
</organism>
<dbReference type="RefSeq" id="YP_009031820.1">
    <property type="nucleotide sequence ID" value="NC_024140.1"/>
</dbReference>
<dbReference type="Proteomes" id="UP000019788">
    <property type="component" value="Segment"/>
</dbReference>
<gene>
    <name evidence="1" type="primary">ORF43</name>
</gene>
<reference evidence="2" key="1">
    <citation type="journal article" date="2015" name="PLoS ONE">
        <title>Investigation of a Large Collection of Pseudomonas aeruginosa Bacteriophages Collected from a Single Environmental Source in Abidjan, Cote d'Ivoire.</title>
        <authorList>
            <person name="Essoh C."/>
            <person name="Latino L."/>
            <person name="Midoux C."/>
            <person name="Blouin Y."/>
            <person name="Loukou G."/>
            <person name="Nguetta S.P."/>
            <person name="Lathro S."/>
            <person name="Cablanmian A."/>
            <person name="Kouassi A.K."/>
            <person name="Vergnaud G."/>
            <person name="Pourcel C."/>
        </authorList>
    </citation>
    <scope>NUCLEOTIDE SEQUENCE [LARGE SCALE GENOMIC DNA]</scope>
</reference>
<name>X5L4N0_9CAUD</name>
<keyword evidence="2" id="KW-1185">Reference proteome</keyword>